<proteinExistence type="predicted"/>
<organism evidence="1 2">
    <name type="scientific">Panagrolaimus sp. ES5</name>
    <dbReference type="NCBI Taxonomy" id="591445"/>
    <lineage>
        <taxon>Eukaryota</taxon>
        <taxon>Metazoa</taxon>
        <taxon>Ecdysozoa</taxon>
        <taxon>Nematoda</taxon>
        <taxon>Chromadorea</taxon>
        <taxon>Rhabditida</taxon>
        <taxon>Tylenchina</taxon>
        <taxon>Panagrolaimomorpha</taxon>
        <taxon>Panagrolaimoidea</taxon>
        <taxon>Panagrolaimidae</taxon>
        <taxon>Panagrolaimus</taxon>
    </lineage>
</organism>
<reference evidence="2" key="1">
    <citation type="submission" date="2022-11" db="UniProtKB">
        <authorList>
            <consortium name="WormBaseParasite"/>
        </authorList>
    </citation>
    <scope>IDENTIFICATION</scope>
</reference>
<accession>A0AC34G3E3</accession>
<evidence type="ECO:0000313" key="1">
    <source>
        <dbReference type="Proteomes" id="UP000887579"/>
    </source>
</evidence>
<dbReference type="WBParaSite" id="ES5_v2.g24246.t1">
    <property type="protein sequence ID" value="ES5_v2.g24246.t1"/>
    <property type="gene ID" value="ES5_v2.g24246"/>
</dbReference>
<evidence type="ECO:0000313" key="2">
    <source>
        <dbReference type="WBParaSite" id="ES5_v2.g24246.t1"/>
    </source>
</evidence>
<dbReference type="Proteomes" id="UP000887579">
    <property type="component" value="Unplaced"/>
</dbReference>
<protein>
    <submittedName>
        <fullName evidence="2">Uncharacterized protein</fullName>
    </submittedName>
</protein>
<sequence length="103" mass="12199">MERICHETILNCDGNIVVKHPDPYDGAEFLVKSGQGIVFKAYDYEQQKRVAIKKTRYDLCNNHQFKYPEQHEKYELAKNVYREFELGILVNHKNVSIVIWIKV</sequence>
<name>A0AC34G3E3_9BILA</name>